<reference evidence="1" key="1">
    <citation type="journal article" date="2014" name="Front. Microbiol.">
        <title>High frequency of phylogenetically diverse reductive dehalogenase-homologous genes in deep subseafloor sedimentary metagenomes.</title>
        <authorList>
            <person name="Kawai M."/>
            <person name="Futagami T."/>
            <person name="Toyoda A."/>
            <person name="Takaki Y."/>
            <person name="Nishi S."/>
            <person name="Hori S."/>
            <person name="Arai W."/>
            <person name="Tsubouchi T."/>
            <person name="Morono Y."/>
            <person name="Uchiyama I."/>
            <person name="Ito T."/>
            <person name="Fujiyama A."/>
            <person name="Inagaki F."/>
            <person name="Takami H."/>
        </authorList>
    </citation>
    <scope>NUCLEOTIDE SEQUENCE</scope>
    <source>
        <strain evidence="1">Expedition CK06-06</strain>
    </source>
</reference>
<name>X1GA86_9ZZZZ</name>
<accession>X1GA86</accession>
<evidence type="ECO:0000313" key="1">
    <source>
        <dbReference type="EMBL" id="GAH54137.1"/>
    </source>
</evidence>
<gene>
    <name evidence="1" type="ORF">S03H2_32202</name>
</gene>
<dbReference type="EMBL" id="BARU01019557">
    <property type="protein sequence ID" value="GAH54137.1"/>
    <property type="molecule type" value="Genomic_DNA"/>
</dbReference>
<organism evidence="1">
    <name type="scientific">marine sediment metagenome</name>
    <dbReference type="NCBI Taxonomy" id="412755"/>
    <lineage>
        <taxon>unclassified sequences</taxon>
        <taxon>metagenomes</taxon>
        <taxon>ecological metagenomes</taxon>
    </lineage>
</organism>
<proteinExistence type="predicted"/>
<sequence>QGHSAVIGFNISMKFRETRKISVIIKEKRGVIHFVNIKLTI</sequence>
<feature type="non-terminal residue" evidence="1">
    <location>
        <position position="1"/>
    </location>
</feature>
<protein>
    <submittedName>
        <fullName evidence="1">Uncharacterized protein</fullName>
    </submittedName>
</protein>
<dbReference type="AlphaFoldDB" id="X1GA86"/>
<comment type="caution">
    <text evidence="1">The sequence shown here is derived from an EMBL/GenBank/DDBJ whole genome shotgun (WGS) entry which is preliminary data.</text>
</comment>